<gene>
    <name evidence="3" type="ORF">EDS130_LOCUS28408</name>
</gene>
<dbReference type="OrthoDB" id="9982946at2759"/>
<name>A0A815AKB9_ADIRI</name>
<keyword evidence="1" id="KW-0732">Signal</keyword>
<feature type="domain" description="DUF7042" evidence="2">
    <location>
        <begin position="383"/>
        <end position="528"/>
    </location>
</feature>
<dbReference type="EMBL" id="CAJNOJ010000185">
    <property type="protein sequence ID" value="CAF1259008.1"/>
    <property type="molecule type" value="Genomic_DNA"/>
</dbReference>
<evidence type="ECO:0000256" key="1">
    <source>
        <dbReference type="SAM" id="SignalP"/>
    </source>
</evidence>
<comment type="caution">
    <text evidence="3">The sequence shown here is derived from an EMBL/GenBank/DDBJ whole genome shotgun (WGS) entry which is preliminary data.</text>
</comment>
<dbReference type="PANTHER" id="PTHR22255:SF1">
    <property type="entry name" value="LD32918P"/>
    <property type="match status" value="1"/>
</dbReference>
<accession>A0A815AKB9</accession>
<evidence type="ECO:0000313" key="3">
    <source>
        <dbReference type="EMBL" id="CAF1259008.1"/>
    </source>
</evidence>
<evidence type="ECO:0000313" key="4">
    <source>
        <dbReference type="Proteomes" id="UP000663852"/>
    </source>
</evidence>
<dbReference type="PANTHER" id="PTHR22255">
    <property type="entry name" value="LP06548P"/>
    <property type="match status" value="1"/>
</dbReference>
<feature type="chain" id="PRO_5032952642" description="DUF7042 domain-containing protein" evidence="1">
    <location>
        <begin position="19"/>
        <end position="596"/>
    </location>
</feature>
<organism evidence="3 4">
    <name type="scientific">Adineta ricciae</name>
    <name type="common">Rotifer</name>
    <dbReference type="NCBI Taxonomy" id="249248"/>
    <lineage>
        <taxon>Eukaryota</taxon>
        <taxon>Metazoa</taxon>
        <taxon>Spiralia</taxon>
        <taxon>Gnathifera</taxon>
        <taxon>Rotifera</taxon>
        <taxon>Eurotatoria</taxon>
        <taxon>Bdelloidea</taxon>
        <taxon>Adinetida</taxon>
        <taxon>Adinetidae</taxon>
        <taxon>Adineta</taxon>
    </lineage>
</organism>
<dbReference type="InterPro" id="IPR055470">
    <property type="entry name" value="DUF7042"/>
</dbReference>
<dbReference type="AlphaFoldDB" id="A0A815AKB9"/>
<dbReference type="GO" id="GO:0042060">
    <property type="term" value="P:wound healing"/>
    <property type="evidence" value="ECO:0007669"/>
    <property type="project" value="TreeGrafter"/>
</dbReference>
<protein>
    <recommendedName>
        <fullName evidence="2">DUF7042 domain-containing protein</fullName>
    </recommendedName>
</protein>
<proteinExistence type="predicted"/>
<sequence>MFLFFIFLLFNFFYFNDCVPGCTFDRPLIGEFYSYENGLETHSSFKDNGDIERRFYRRETGAGATRKDTGGLLVNEDLGECFKLTKRQNYYEIIYRDKSQSCFQCYQIFNRTRNINQIRKSSCGDTTSLDSNQMNFDDLCQTIDDQSEFTTLFLKTYSAEECRRTIYGTFHFTYEFREGGIGICDNPSSRLVSCPDPGTPFEAVNERFRMRYGYCKYLTSSFDADQLNQCLGSWSTPDGNIITAIANERVGSERWYDKFRCMLTRQDQPQWFAKSLFAECSSLSSPTDGPEKIIISPVIPEEPVASCFFPSNLTGQWINTANVNARVLINATHIHEIAKVNNRGWLRETYYVCQQTSRSQYLIVIIIFFDIEYQLFVLDPPAPVECPFTGMWTFKQVGQPNSLIQTRIRGGVTPRPRDHGWYITCDPRYMVSQWTICGDQTKSMFADREYCRQLDPYGTPIGVYEQPDYIYQCAGYWREDSRSMMVTYDRDDPYINYKCWVYERRDLTTITLSRSAGSACGFNQTSESYRAEDGADLAVTLLESERIHDDCPIRYDDGRNVFIDLEEFNFYYAKSSNMKMNKIFFLLCLLFIYLIC</sequence>
<feature type="domain" description="DUF7042" evidence="2">
    <location>
        <begin position="161"/>
        <end position="294"/>
    </location>
</feature>
<evidence type="ECO:0000259" key="2">
    <source>
        <dbReference type="Pfam" id="PF23069"/>
    </source>
</evidence>
<feature type="signal peptide" evidence="1">
    <location>
        <begin position="1"/>
        <end position="18"/>
    </location>
</feature>
<dbReference type="Proteomes" id="UP000663852">
    <property type="component" value="Unassembled WGS sequence"/>
</dbReference>
<reference evidence="3" key="1">
    <citation type="submission" date="2021-02" db="EMBL/GenBank/DDBJ databases">
        <authorList>
            <person name="Nowell W R."/>
        </authorList>
    </citation>
    <scope>NUCLEOTIDE SEQUENCE</scope>
</reference>
<dbReference type="Pfam" id="PF23069">
    <property type="entry name" value="DUF7042"/>
    <property type="match status" value="2"/>
</dbReference>